<dbReference type="EMBL" id="NGKB01000001">
    <property type="protein sequence ID" value="RSU16713.1"/>
    <property type="molecule type" value="Genomic_DNA"/>
</dbReference>
<feature type="transmembrane region" description="Helical" evidence="1">
    <location>
        <begin position="7"/>
        <end position="26"/>
    </location>
</feature>
<feature type="domain" description="SGNH hydrolase-type esterase" evidence="2">
    <location>
        <begin position="90"/>
        <end position="278"/>
    </location>
</feature>
<keyword evidence="4" id="KW-1185">Reference proteome</keyword>
<evidence type="ECO:0000313" key="4">
    <source>
        <dbReference type="Proteomes" id="UP000288028"/>
    </source>
</evidence>
<proteinExistence type="predicted"/>
<evidence type="ECO:0000256" key="1">
    <source>
        <dbReference type="SAM" id="Phobius"/>
    </source>
</evidence>
<dbReference type="Proteomes" id="UP000288028">
    <property type="component" value="Unassembled WGS sequence"/>
</dbReference>
<dbReference type="GeneID" id="95579933"/>
<reference evidence="3 4" key="1">
    <citation type="submission" date="2017-05" db="EMBL/GenBank/DDBJ databases">
        <title>Vagococcus spp. assemblies.</title>
        <authorList>
            <person name="Gulvik C.A."/>
        </authorList>
    </citation>
    <scope>NUCLEOTIDE SEQUENCE [LARGE SCALE GENOMIC DNA]</scope>
    <source>
        <strain evidence="3 4">SS1714</strain>
    </source>
</reference>
<keyword evidence="1" id="KW-0472">Membrane</keyword>
<dbReference type="PANTHER" id="PTHR30383">
    <property type="entry name" value="THIOESTERASE 1/PROTEASE 1/LYSOPHOSPHOLIPASE L1"/>
    <property type="match status" value="1"/>
</dbReference>
<dbReference type="InterPro" id="IPR036514">
    <property type="entry name" value="SGNH_hydro_sf"/>
</dbReference>
<dbReference type="OrthoDB" id="2513075at2"/>
<accession>A0A430B8V9</accession>
<dbReference type="Pfam" id="PF13472">
    <property type="entry name" value="Lipase_GDSL_2"/>
    <property type="match status" value="1"/>
</dbReference>
<sequence length="300" mass="34199">MRKKKPLVFISLLMGICIAVGIKIIYGHVQQLNSEEEQIGEIETISNEAISNDDYSVDTSSSIMKPHVSSSSEYEEEPTENILKDKKILCIGDSMTYLDNKEIRGGKIIGYQQAFRNEGAIVDSYGISGATFKQYSKEMSTREHGSLYDDLVLNKKANIKDHDYITIFAGTNDISTNFIIGDHSTLDNPKTTLGAFNLLLNYLKETTNARIVVFSPIYTSNLKERPKEDMEKLVEEMRYVTHLNQIEFVDIYHHFEINHKTSEKYLYDKLHPNNEGMDLIGEEMVGVLKTPRLVELPKKE</sequence>
<dbReference type="AlphaFoldDB" id="A0A430B8V9"/>
<dbReference type="InterPro" id="IPR013830">
    <property type="entry name" value="SGNH_hydro"/>
</dbReference>
<evidence type="ECO:0000259" key="2">
    <source>
        <dbReference type="Pfam" id="PF13472"/>
    </source>
</evidence>
<dbReference type="SUPFAM" id="SSF52266">
    <property type="entry name" value="SGNH hydrolase"/>
    <property type="match status" value="1"/>
</dbReference>
<dbReference type="RefSeq" id="WP_126790810.1">
    <property type="nucleotide sequence ID" value="NZ_CP060720.1"/>
</dbReference>
<name>A0A430B8V9_9ENTE</name>
<dbReference type="InterPro" id="IPR051532">
    <property type="entry name" value="Ester_Hydrolysis_Enzymes"/>
</dbReference>
<evidence type="ECO:0000313" key="3">
    <source>
        <dbReference type="EMBL" id="RSU16713.1"/>
    </source>
</evidence>
<protein>
    <recommendedName>
        <fullName evidence="2">SGNH hydrolase-type esterase domain-containing protein</fullName>
    </recommendedName>
</protein>
<keyword evidence="1" id="KW-1133">Transmembrane helix</keyword>
<dbReference type="Gene3D" id="3.40.50.1110">
    <property type="entry name" value="SGNH hydrolase"/>
    <property type="match status" value="1"/>
</dbReference>
<organism evidence="3 4">
    <name type="scientific">Vagococcus carniphilus</name>
    <dbReference type="NCBI Taxonomy" id="218144"/>
    <lineage>
        <taxon>Bacteria</taxon>
        <taxon>Bacillati</taxon>
        <taxon>Bacillota</taxon>
        <taxon>Bacilli</taxon>
        <taxon>Lactobacillales</taxon>
        <taxon>Enterococcaceae</taxon>
        <taxon>Vagococcus</taxon>
    </lineage>
</organism>
<keyword evidence="1" id="KW-0812">Transmembrane</keyword>
<comment type="caution">
    <text evidence="3">The sequence shown here is derived from an EMBL/GenBank/DDBJ whole genome shotgun (WGS) entry which is preliminary data.</text>
</comment>
<dbReference type="CDD" id="cd00229">
    <property type="entry name" value="SGNH_hydrolase"/>
    <property type="match status" value="1"/>
</dbReference>
<gene>
    <name evidence="3" type="ORF">CBF28_00580</name>
</gene>